<feature type="transmembrane region" description="Helical" evidence="1">
    <location>
        <begin position="101"/>
        <end position="126"/>
    </location>
</feature>
<dbReference type="Proteomes" id="UP000244906">
    <property type="component" value="Unassembled WGS sequence"/>
</dbReference>
<feature type="transmembrane region" description="Helical" evidence="1">
    <location>
        <begin position="74"/>
        <end position="95"/>
    </location>
</feature>
<evidence type="ECO:0000313" key="2">
    <source>
        <dbReference type="EMBL" id="PVZ67753.1"/>
    </source>
</evidence>
<proteinExistence type="predicted"/>
<name>A0A2V1GSQ9_9GAMM</name>
<comment type="caution">
    <text evidence="2">The sequence shown here is derived from an EMBL/GenBank/DDBJ whole genome shotgun (WGS) entry which is preliminary data.</text>
</comment>
<gene>
    <name evidence="2" type="ORF">DC094_15070</name>
</gene>
<sequence>MNKPMRIEPSIFNTSPAILNSISPASLINQQQQPHIEGLLLGRVLLTLILLLIVAMPALVVFDTSVIEKFPRIYLMILFGFSVISYYVVLAIIIHKLNRRVWLWMLVSITNPILALSVSYFSALLLKPIQK</sequence>
<dbReference type="EMBL" id="QDDL01000006">
    <property type="protein sequence ID" value="PVZ67753.1"/>
    <property type="molecule type" value="Genomic_DNA"/>
</dbReference>
<evidence type="ECO:0000256" key="1">
    <source>
        <dbReference type="SAM" id="Phobius"/>
    </source>
</evidence>
<keyword evidence="3" id="KW-1185">Reference proteome</keyword>
<accession>A0A2V1GSQ9</accession>
<reference evidence="2 3" key="1">
    <citation type="submission" date="2018-04" db="EMBL/GenBank/DDBJ databases">
        <title>Thalassorhabdus spongiae gen. nov., sp. nov., isolated from a marine sponge in South-West Iceland.</title>
        <authorList>
            <person name="Knobloch S."/>
            <person name="Daussin A."/>
            <person name="Johannsson R."/>
            <person name="Marteinsson V.T."/>
        </authorList>
    </citation>
    <scope>NUCLEOTIDE SEQUENCE [LARGE SCALE GENOMIC DNA]</scope>
    <source>
        <strain evidence="2 3">Hp12</strain>
    </source>
</reference>
<feature type="transmembrane region" description="Helical" evidence="1">
    <location>
        <begin position="40"/>
        <end position="62"/>
    </location>
</feature>
<protein>
    <submittedName>
        <fullName evidence="2">Uncharacterized protein</fullName>
    </submittedName>
</protein>
<evidence type="ECO:0000313" key="3">
    <source>
        <dbReference type="Proteomes" id="UP000244906"/>
    </source>
</evidence>
<dbReference type="AlphaFoldDB" id="A0A2V1GSQ9"/>
<dbReference type="RefSeq" id="WP_116687949.1">
    <property type="nucleotide sequence ID" value="NZ_CAWNYD010000006.1"/>
</dbReference>
<organism evidence="2 3">
    <name type="scientific">Pelagibaculum spongiae</name>
    <dbReference type="NCBI Taxonomy" id="2080658"/>
    <lineage>
        <taxon>Bacteria</taxon>
        <taxon>Pseudomonadati</taxon>
        <taxon>Pseudomonadota</taxon>
        <taxon>Gammaproteobacteria</taxon>
        <taxon>Oceanospirillales</taxon>
        <taxon>Pelagibaculum</taxon>
    </lineage>
</organism>
<keyword evidence="1" id="KW-0472">Membrane</keyword>
<keyword evidence="1" id="KW-1133">Transmembrane helix</keyword>
<keyword evidence="1" id="KW-0812">Transmembrane</keyword>